<dbReference type="Proteomes" id="UP000053825">
    <property type="component" value="Unassembled WGS sequence"/>
</dbReference>
<keyword evidence="2" id="KW-1185">Reference proteome</keyword>
<evidence type="ECO:0000313" key="1">
    <source>
        <dbReference type="EMBL" id="KOC66779.1"/>
    </source>
</evidence>
<evidence type="ECO:0000313" key="2">
    <source>
        <dbReference type="Proteomes" id="UP000053825"/>
    </source>
</evidence>
<name>A0A0L7R7G0_9HYME</name>
<organism evidence="1 2">
    <name type="scientific">Habropoda laboriosa</name>
    <dbReference type="NCBI Taxonomy" id="597456"/>
    <lineage>
        <taxon>Eukaryota</taxon>
        <taxon>Metazoa</taxon>
        <taxon>Ecdysozoa</taxon>
        <taxon>Arthropoda</taxon>
        <taxon>Hexapoda</taxon>
        <taxon>Insecta</taxon>
        <taxon>Pterygota</taxon>
        <taxon>Neoptera</taxon>
        <taxon>Endopterygota</taxon>
        <taxon>Hymenoptera</taxon>
        <taxon>Apocrita</taxon>
        <taxon>Aculeata</taxon>
        <taxon>Apoidea</taxon>
        <taxon>Anthophila</taxon>
        <taxon>Apidae</taxon>
        <taxon>Habropoda</taxon>
    </lineage>
</organism>
<dbReference type="AlphaFoldDB" id="A0A0L7R7G0"/>
<dbReference type="EMBL" id="KQ414642">
    <property type="protein sequence ID" value="KOC66779.1"/>
    <property type="molecule type" value="Genomic_DNA"/>
</dbReference>
<reference evidence="1 2" key="1">
    <citation type="submission" date="2015-07" db="EMBL/GenBank/DDBJ databases">
        <title>The genome of Habropoda laboriosa.</title>
        <authorList>
            <person name="Pan H."/>
            <person name="Kapheim K."/>
        </authorList>
    </citation>
    <scope>NUCLEOTIDE SEQUENCE [LARGE SCALE GENOMIC DNA]</scope>
    <source>
        <strain evidence="1">0110345459</strain>
    </source>
</reference>
<feature type="non-terminal residue" evidence="1">
    <location>
        <position position="1"/>
    </location>
</feature>
<gene>
    <name evidence="1" type="ORF">WH47_00472</name>
</gene>
<accession>A0A0L7R7G0</accession>
<proteinExistence type="predicted"/>
<protein>
    <submittedName>
        <fullName evidence="1">Uncharacterized protein</fullName>
    </submittedName>
</protein>
<sequence length="169" mass="19445">NSFKGYVHKLALCKDVEKANKLIYEHLTNRKLLKRCFGGHADNNNEGYNAFIRQIALKHLHSGPKCIAVAAFLYGCAAVLPTLHHQRDGLSLSFLASPRKVLIGTLRKLRKKLPWEKKITIASSQFEEIFRWSYLKRELLPRTSENWSLVRQLLLTILNVPLYFQNESG</sequence>